<protein>
    <submittedName>
        <fullName evidence="2">DUF1467 family protein</fullName>
    </submittedName>
</protein>
<gene>
    <name evidence="2" type="ORF">E8L99_18875</name>
</gene>
<accession>A0A4D7QP41</accession>
<keyword evidence="1" id="KW-0812">Transmembrane</keyword>
<dbReference type="Pfam" id="PF07330">
    <property type="entry name" value="DUF1467"/>
    <property type="match status" value="1"/>
</dbReference>
<dbReference type="RefSeq" id="WP_137101002.1">
    <property type="nucleotide sequence ID" value="NZ_CP039865.1"/>
</dbReference>
<proteinExistence type="predicted"/>
<dbReference type="KEGG" id="paqt:E8L99_18875"/>
<evidence type="ECO:0000313" key="2">
    <source>
        <dbReference type="EMBL" id="QCK87673.1"/>
    </source>
</evidence>
<keyword evidence="1" id="KW-0472">Membrane</keyword>
<name>A0A4D7QP41_9HYPH</name>
<dbReference type="AlphaFoldDB" id="A0A4D7QP41"/>
<evidence type="ECO:0000313" key="3">
    <source>
        <dbReference type="Proteomes" id="UP000298588"/>
    </source>
</evidence>
<dbReference type="OrthoDB" id="9804637at2"/>
<feature type="transmembrane region" description="Helical" evidence="1">
    <location>
        <begin position="6"/>
        <end position="26"/>
    </location>
</feature>
<evidence type="ECO:0000256" key="1">
    <source>
        <dbReference type="SAM" id="Phobius"/>
    </source>
</evidence>
<keyword evidence="3" id="KW-1185">Reference proteome</keyword>
<dbReference type="Proteomes" id="UP000298588">
    <property type="component" value="Chromosome"/>
</dbReference>
<keyword evidence="1" id="KW-1133">Transmembrane helix</keyword>
<reference evidence="2 3" key="1">
    <citation type="submission" date="2019-04" db="EMBL/GenBank/DDBJ databases">
        <title>Phreatobacter aquaticus sp. nov.</title>
        <authorList>
            <person name="Choi A."/>
            <person name="Baek K."/>
        </authorList>
    </citation>
    <scope>NUCLEOTIDE SEQUENCE [LARGE SCALE GENOMIC DNA]</scope>
    <source>
        <strain evidence="2 3">NMCR1094</strain>
    </source>
</reference>
<dbReference type="EMBL" id="CP039865">
    <property type="protein sequence ID" value="QCK87673.1"/>
    <property type="molecule type" value="Genomic_DNA"/>
</dbReference>
<dbReference type="InterPro" id="IPR009935">
    <property type="entry name" value="DUF1467"/>
</dbReference>
<feature type="transmembrane region" description="Helical" evidence="1">
    <location>
        <begin position="53"/>
        <end position="78"/>
    </location>
</feature>
<organism evidence="2 3">
    <name type="scientific">Phreatobacter aquaticus</name>
    <dbReference type="NCBI Taxonomy" id="2570229"/>
    <lineage>
        <taxon>Bacteria</taxon>
        <taxon>Pseudomonadati</taxon>
        <taxon>Pseudomonadota</taxon>
        <taxon>Alphaproteobacteria</taxon>
        <taxon>Hyphomicrobiales</taxon>
        <taxon>Phreatobacteraceae</taxon>
        <taxon>Phreatobacter</taxon>
    </lineage>
</organism>
<sequence>MSVGAAVAIYFIIWWLCLFVVLPFGVRSQVEAGTVIPGSDRGAPVRHRMLKNALWTTLVSAVVFGVFYANFVGGYLTLDDIPFLPRSPQD</sequence>